<gene>
    <name evidence="2" type="ORF">FVP01_24835</name>
</gene>
<protein>
    <submittedName>
        <fullName evidence="2">Uncharacterized protein</fullName>
    </submittedName>
</protein>
<dbReference type="Proteomes" id="UP000321504">
    <property type="component" value="Unassembled WGS sequence"/>
</dbReference>
<organism evidence="2 3">
    <name type="scientific">Vibrio parahaemolyticus</name>
    <dbReference type="NCBI Taxonomy" id="670"/>
    <lineage>
        <taxon>Bacteria</taxon>
        <taxon>Pseudomonadati</taxon>
        <taxon>Pseudomonadota</taxon>
        <taxon>Gammaproteobacteria</taxon>
        <taxon>Vibrionales</taxon>
        <taxon>Vibrionaceae</taxon>
        <taxon>Vibrio</taxon>
    </lineage>
</organism>
<comment type="caution">
    <text evidence="2">The sequence shown here is derived from an EMBL/GenBank/DDBJ whole genome shotgun (WGS) entry which is preliminary data.</text>
</comment>
<evidence type="ECO:0000313" key="2">
    <source>
        <dbReference type="EMBL" id="TXN12180.1"/>
    </source>
</evidence>
<keyword evidence="1" id="KW-0472">Membrane</keyword>
<keyword evidence="1" id="KW-0812">Transmembrane</keyword>
<dbReference type="AlphaFoldDB" id="A0AA46L0M4"/>
<dbReference type="EMBL" id="VRMQ01000019">
    <property type="protein sequence ID" value="TXN12180.1"/>
    <property type="molecule type" value="Genomic_DNA"/>
</dbReference>
<reference evidence="2 3" key="1">
    <citation type="submission" date="2019-08" db="EMBL/GenBank/DDBJ databases">
        <title>Emerging of two pre-pandemic pathogenic O4:KUT lineages of Vibrio parahaemolyticus in coastal eastern China.</title>
        <authorList>
            <person name="Yu H."/>
        </authorList>
    </citation>
    <scope>NUCLEOTIDE SEQUENCE [LARGE SCALE GENOMIC DNA]</scope>
    <source>
        <strain evidence="2 3">HZ17-383</strain>
    </source>
</reference>
<feature type="transmembrane region" description="Helical" evidence="1">
    <location>
        <begin position="36"/>
        <end position="56"/>
    </location>
</feature>
<evidence type="ECO:0000256" key="1">
    <source>
        <dbReference type="SAM" id="Phobius"/>
    </source>
</evidence>
<feature type="transmembrane region" description="Helical" evidence="1">
    <location>
        <begin position="12"/>
        <end position="30"/>
    </location>
</feature>
<keyword evidence="1" id="KW-1133">Transmembrane helix</keyword>
<accession>A0AA46L0M4</accession>
<proteinExistence type="predicted"/>
<dbReference type="RefSeq" id="WP_147725165.1">
    <property type="nucleotide sequence ID" value="NZ_VRMQ01000019.1"/>
</dbReference>
<evidence type="ECO:0000313" key="3">
    <source>
        <dbReference type="Proteomes" id="UP000321504"/>
    </source>
</evidence>
<name>A0AA46L0M4_VIBPH</name>
<sequence length="271" mass="30613">MKIEINSKYKKLVKVLLVVFPLLSIATAFLSLPLVLSLPIAILITTIPLVLDRFVFNYKVLHIMPMPTNDMLVHRLGTSWVADNIETMEGLGIVILFKYKHVAKDAYGMLKAWNYGKVIDPSENISFNVVREQGSTYSAFLYAGDRLDSIIASEALAKEHHGSNAKIAMSVAKFYMQFSFDYSESELKTKCVESLPYVDELHLNVGYVRDGKIVMYSKQGFRLKKFSLRDRVDVPDGTLESLNEWISPEGKLAPINQALVEQVNRNLESNT</sequence>